<name>A0A023DYU1_9PROT</name>
<dbReference type="Gene3D" id="3.30.1370.100">
    <property type="entry name" value="MutL, C-terminal domain, regulatory subdomain"/>
    <property type="match status" value="1"/>
</dbReference>
<dbReference type="Pfam" id="PF08676">
    <property type="entry name" value="MutL_C"/>
    <property type="match status" value="1"/>
</dbReference>
<dbReference type="Gene3D" id="3.30.1540.20">
    <property type="entry name" value="MutL, C-terminal domain, dimerisation subdomain"/>
    <property type="match status" value="1"/>
</dbReference>
<evidence type="ECO:0000313" key="3">
    <source>
        <dbReference type="Proteomes" id="UP000024842"/>
    </source>
</evidence>
<accession>A0A023DYU1</accession>
<dbReference type="EMBL" id="BAUP01000050">
    <property type="protein sequence ID" value="GAJ45972.1"/>
    <property type="molecule type" value="Genomic_DNA"/>
</dbReference>
<dbReference type="Proteomes" id="UP000024842">
    <property type="component" value="Unassembled WGS sequence"/>
</dbReference>
<dbReference type="InterPro" id="IPR042121">
    <property type="entry name" value="MutL_C_regsub"/>
</dbReference>
<dbReference type="GO" id="GO:0016887">
    <property type="term" value="F:ATP hydrolysis activity"/>
    <property type="evidence" value="ECO:0007669"/>
    <property type="project" value="InterPro"/>
</dbReference>
<dbReference type="InterPro" id="IPR014790">
    <property type="entry name" value="MutL_C"/>
</dbReference>
<keyword evidence="3" id="KW-1185">Reference proteome</keyword>
<dbReference type="PANTHER" id="PTHR10073:SF12">
    <property type="entry name" value="DNA MISMATCH REPAIR PROTEIN MLH1"/>
    <property type="match status" value="1"/>
</dbReference>
<evidence type="ECO:0000259" key="1">
    <source>
        <dbReference type="SMART" id="SM00853"/>
    </source>
</evidence>
<gene>
    <name evidence="2" type="ORF">HE1_00290</name>
</gene>
<dbReference type="SMART" id="SM00853">
    <property type="entry name" value="MutL_C"/>
    <property type="match status" value="1"/>
</dbReference>
<organism evidence="2 3">
    <name type="scientific">Holospora elegans E1</name>
    <dbReference type="NCBI Taxonomy" id="1427503"/>
    <lineage>
        <taxon>Bacteria</taxon>
        <taxon>Pseudomonadati</taxon>
        <taxon>Pseudomonadota</taxon>
        <taxon>Alphaproteobacteria</taxon>
        <taxon>Holosporales</taxon>
        <taxon>Holosporaceae</taxon>
        <taxon>Holospora</taxon>
    </lineage>
</organism>
<evidence type="ECO:0000313" key="2">
    <source>
        <dbReference type="EMBL" id="GAJ45972.1"/>
    </source>
</evidence>
<dbReference type="PANTHER" id="PTHR10073">
    <property type="entry name" value="DNA MISMATCH REPAIR PROTEIN MLH, PMS, MUTL"/>
    <property type="match status" value="1"/>
</dbReference>
<dbReference type="InterPro" id="IPR042120">
    <property type="entry name" value="MutL_C_dimsub"/>
</dbReference>
<comment type="caution">
    <text evidence="2">The sequence shown here is derived from an EMBL/GenBank/DDBJ whole genome shotgun (WGS) entry which is preliminary data.</text>
</comment>
<dbReference type="GO" id="GO:0005524">
    <property type="term" value="F:ATP binding"/>
    <property type="evidence" value="ECO:0007669"/>
    <property type="project" value="InterPro"/>
</dbReference>
<dbReference type="GO" id="GO:0032300">
    <property type="term" value="C:mismatch repair complex"/>
    <property type="evidence" value="ECO:0007669"/>
    <property type="project" value="InterPro"/>
</dbReference>
<proteinExistence type="predicted"/>
<protein>
    <submittedName>
        <fullName evidence="2">DNA mismatch repair protein MutL</fullName>
    </submittedName>
</protein>
<dbReference type="InterPro" id="IPR038973">
    <property type="entry name" value="MutL/Mlh/Pms-like"/>
</dbReference>
<dbReference type="AlphaFoldDB" id="A0A023DYU1"/>
<dbReference type="SUPFAM" id="SSF118116">
    <property type="entry name" value="DNA mismatch repair protein MutL"/>
    <property type="match status" value="1"/>
</dbReference>
<reference evidence="2 3" key="1">
    <citation type="journal article" date="2014" name="FEMS Microbiol. Lett.">
        <title>Draft genome sequences of three Holospora species (Holospora obtusa, Holospora undulata, and Holospora elegans), endonuclear symbiotic bacteria of the ciliate Paramecium caudatum.</title>
        <authorList>
            <person name="Dohra H."/>
            <person name="Tanaka K."/>
            <person name="Suzuki T."/>
            <person name="Fujishima M."/>
            <person name="Suzuki H."/>
        </authorList>
    </citation>
    <scope>NUCLEOTIDE SEQUENCE [LARGE SCALE GENOMIC DNA]</scope>
    <source>
        <strain evidence="2 3">E1</strain>
    </source>
</reference>
<dbReference type="GO" id="GO:0140664">
    <property type="term" value="F:ATP-dependent DNA damage sensor activity"/>
    <property type="evidence" value="ECO:0007669"/>
    <property type="project" value="InterPro"/>
</dbReference>
<dbReference type="RefSeq" id="WP_035543955.1">
    <property type="nucleotide sequence ID" value="NZ_BAUP01000050.1"/>
</dbReference>
<feature type="domain" description="MutL C-terminal dimerisation" evidence="1">
    <location>
        <begin position="40"/>
        <end position="183"/>
    </location>
</feature>
<sequence>MPSSLKEGDSVLSLAAELFASREGLSPSLDNTEKIDLGQAIGQIHRRYIIAVNAQGLVIVDPHGAHERVLYEEMKRQWRSFDVQFLIPPLPLSLTEAENLLVETHAAALAQVGFPVEKQENGVVLKGIPAVFHEYPADALWDCVVQRLSDELFCSPKEVHQELLHHVLAYWACRKSVFLGDSLSLEEMNGLLRAMEKTPHSAQCNHGRNVYCVFSMAQIASWFDRSH</sequence>
<dbReference type="OrthoDB" id="9763467at2"/>
<dbReference type="InterPro" id="IPR037198">
    <property type="entry name" value="MutL_C_sf"/>
</dbReference>
<dbReference type="GO" id="GO:0006298">
    <property type="term" value="P:mismatch repair"/>
    <property type="evidence" value="ECO:0007669"/>
    <property type="project" value="InterPro"/>
</dbReference>
<dbReference type="STRING" id="1427503.HE1_00290"/>